<sequence>MGRLADQCRPGFHSQLQFGQAFRHRGRPLLELRRQSFVDLQRAVKLVIDYTPAVRQTAGIGRIIRGQVDALVQHNPGFDISLFVAGTVTPEQRAASPLPLHTFPGISERNLTRIWHRLNIPAPRVEWLTGSAVDLFHATDFVMAPVSSRRKLLTVHDLAFMRYPQAAMPSLHHYLNVVVPRSINRADHLIADSGNTAEDLESTWPRLEGRISVVQGAVDHSFFRRVSDPETLHASRQKYSIGDGPYVFALSTLEPRKNYPRLIRAFHAARRDSGLPHRLVIGGKRGWLFDEIFATVRELGMEREVHFPGFVDDADLPALYSGAEFFAYPSLYEGFGLPILEALACGTPVLTSDNSCLPEAGGEGALYVDAESVESIADGIARLASQPKLRAQLAAAGEAHARSFTWSRSLRQLLEAYERALA</sequence>
<dbReference type="GO" id="GO:0009103">
    <property type="term" value="P:lipopolysaccharide biosynthetic process"/>
    <property type="evidence" value="ECO:0007669"/>
    <property type="project" value="TreeGrafter"/>
</dbReference>
<organism evidence="4">
    <name type="scientific">Caldilineaceae bacterium SB0661_bin_32</name>
    <dbReference type="NCBI Taxonomy" id="2605255"/>
    <lineage>
        <taxon>Bacteria</taxon>
        <taxon>Bacillati</taxon>
        <taxon>Chloroflexota</taxon>
        <taxon>Caldilineae</taxon>
        <taxon>Caldilineales</taxon>
        <taxon>Caldilineaceae</taxon>
    </lineage>
</organism>
<feature type="domain" description="Glycosyltransferase subfamily 4-like N-terminal" evidence="3">
    <location>
        <begin position="59"/>
        <end position="221"/>
    </location>
</feature>
<dbReference type="PANTHER" id="PTHR46401">
    <property type="entry name" value="GLYCOSYLTRANSFERASE WBBK-RELATED"/>
    <property type="match status" value="1"/>
</dbReference>
<dbReference type="Gene3D" id="3.40.50.2000">
    <property type="entry name" value="Glycogen Phosphorylase B"/>
    <property type="match status" value="2"/>
</dbReference>
<evidence type="ECO:0000313" key="4">
    <source>
        <dbReference type="EMBL" id="MYC94132.1"/>
    </source>
</evidence>
<dbReference type="CDD" id="cd03809">
    <property type="entry name" value="GT4_MtfB-like"/>
    <property type="match status" value="1"/>
</dbReference>
<protein>
    <submittedName>
        <fullName evidence="4">Glycosyltransferase family 4 protein</fullName>
    </submittedName>
</protein>
<proteinExistence type="predicted"/>
<dbReference type="Pfam" id="PF00534">
    <property type="entry name" value="Glycos_transf_1"/>
    <property type="match status" value="1"/>
</dbReference>
<evidence type="ECO:0000259" key="3">
    <source>
        <dbReference type="Pfam" id="PF13439"/>
    </source>
</evidence>
<comment type="caution">
    <text evidence="4">The sequence shown here is derived from an EMBL/GenBank/DDBJ whole genome shotgun (WGS) entry which is preliminary data.</text>
</comment>
<dbReference type="AlphaFoldDB" id="A0A6B1D3V1"/>
<keyword evidence="1 4" id="KW-0808">Transferase</keyword>
<dbReference type="FunFam" id="3.40.50.2000:FF:000119">
    <property type="entry name" value="Glycosyl transferase group 1"/>
    <property type="match status" value="1"/>
</dbReference>
<dbReference type="PANTHER" id="PTHR46401:SF2">
    <property type="entry name" value="GLYCOSYLTRANSFERASE WBBK-RELATED"/>
    <property type="match status" value="1"/>
</dbReference>
<evidence type="ECO:0000256" key="1">
    <source>
        <dbReference type="ARBA" id="ARBA00022679"/>
    </source>
</evidence>
<reference evidence="4" key="1">
    <citation type="submission" date="2019-09" db="EMBL/GenBank/DDBJ databases">
        <title>Characterisation of the sponge microbiome using genome-centric metagenomics.</title>
        <authorList>
            <person name="Engelberts J.P."/>
            <person name="Robbins S.J."/>
            <person name="De Goeij J.M."/>
            <person name="Aranda M."/>
            <person name="Bell S.C."/>
            <person name="Webster N.S."/>
        </authorList>
    </citation>
    <scope>NUCLEOTIDE SEQUENCE</scope>
    <source>
        <strain evidence="4">SB0661_bin_32</strain>
    </source>
</reference>
<dbReference type="InterPro" id="IPR028098">
    <property type="entry name" value="Glyco_trans_4-like_N"/>
</dbReference>
<dbReference type="Pfam" id="PF13439">
    <property type="entry name" value="Glyco_transf_4"/>
    <property type="match status" value="1"/>
</dbReference>
<name>A0A6B1D3V1_9CHLR</name>
<evidence type="ECO:0000259" key="2">
    <source>
        <dbReference type="Pfam" id="PF00534"/>
    </source>
</evidence>
<dbReference type="GO" id="GO:0016757">
    <property type="term" value="F:glycosyltransferase activity"/>
    <property type="evidence" value="ECO:0007669"/>
    <property type="project" value="InterPro"/>
</dbReference>
<dbReference type="EMBL" id="VXMH01000018">
    <property type="protein sequence ID" value="MYC94132.1"/>
    <property type="molecule type" value="Genomic_DNA"/>
</dbReference>
<gene>
    <name evidence="4" type="ORF">F4X14_04100</name>
</gene>
<accession>A0A6B1D3V1</accession>
<feature type="domain" description="Glycosyl transferase family 1" evidence="2">
    <location>
        <begin position="236"/>
        <end position="398"/>
    </location>
</feature>
<dbReference type="SUPFAM" id="SSF53756">
    <property type="entry name" value="UDP-Glycosyltransferase/glycogen phosphorylase"/>
    <property type="match status" value="1"/>
</dbReference>
<dbReference type="InterPro" id="IPR001296">
    <property type="entry name" value="Glyco_trans_1"/>
</dbReference>